<gene>
    <name evidence="2" type="ORF">GGX14DRAFT_672129</name>
</gene>
<sequence>MRSSFAEQNSVELAPRARSRSGWKQKRQTTPSDIWLPGTLPAVGLGLASVWGVFSRGKLEVSGYIQDKPPSPTRIAWNRIGPDRRADAPEVRPRNRRRTALRRSASGCMSSGDSTRVSVSGQGAREERKRRRSEEIRLFAFPLHRSLRPVKQPKTSEWLHQFG</sequence>
<feature type="region of interest" description="Disordered" evidence="1">
    <location>
        <begin position="65"/>
        <end position="132"/>
    </location>
</feature>
<reference evidence="2" key="1">
    <citation type="submission" date="2023-03" db="EMBL/GenBank/DDBJ databases">
        <title>Massive genome expansion in bonnet fungi (Mycena s.s.) driven by repeated elements and novel gene families across ecological guilds.</title>
        <authorList>
            <consortium name="Lawrence Berkeley National Laboratory"/>
            <person name="Harder C.B."/>
            <person name="Miyauchi S."/>
            <person name="Viragh M."/>
            <person name="Kuo A."/>
            <person name="Thoen E."/>
            <person name="Andreopoulos B."/>
            <person name="Lu D."/>
            <person name="Skrede I."/>
            <person name="Drula E."/>
            <person name="Henrissat B."/>
            <person name="Morin E."/>
            <person name="Kohler A."/>
            <person name="Barry K."/>
            <person name="LaButti K."/>
            <person name="Morin E."/>
            <person name="Salamov A."/>
            <person name="Lipzen A."/>
            <person name="Mereny Z."/>
            <person name="Hegedus B."/>
            <person name="Baldrian P."/>
            <person name="Stursova M."/>
            <person name="Weitz H."/>
            <person name="Taylor A."/>
            <person name="Grigoriev I.V."/>
            <person name="Nagy L.G."/>
            <person name="Martin F."/>
            <person name="Kauserud H."/>
        </authorList>
    </citation>
    <scope>NUCLEOTIDE SEQUENCE</scope>
    <source>
        <strain evidence="2">9144</strain>
    </source>
</reference>
<feature type="compositionally biased region" description="Basic and acidic residues" evidence="1">
    <location>
        <begin position="81"/>
        <end position="93"/>
    </location>
</feature>
<dbReference type="EMBL" id="JARJCW010000081">
    <property type="protein sequence ID" value="KAJ7196855.1"/>
    <property type="molecule type" value="Genomic_DNA"/>
</dbReference>
<feature type="compositionally biased region" description="Polar residues" evidence="1">
    <location>
        <begin position="1"/>
        <end position="11"/>
    </location>
</feature>
<protein>
    <submittedName>
        <fullName evidence="2">Uncharacterized protein</fullName>
    </submittedName>
</protein>
<dbReference type="AlphaFoldDB" id="A0AAD6V437"/>
<evidence type="ECO:0000313" key="3">
    <source>
        <dbReference type="Proteomes" id="UP001219525"/>
    </source>
</evidence>
<accession>A0AAD6V437</accession>
<dbReference type="Proteomes" id="UP001219525">
    <property type="component" value="Unassembled WGS sequence"/>
</dbReference>
<feature type="compositionally biased region" description="Polar residues" evidence="1">
    <location>
        <begin position="107"/>
        <end position="121"/>
    </location>
</feature>
<name>A0AAD6V437_9AGAR</name>
<feature type="region of interest" description="Disordered" evidence="1">
    <location>
        <begin position="1"/>
        <end position="36"/>
    </location>
</feature>
<keyword evidence="3" id="KW-1185">Reference proteome</keyword>
<evidence type="ECO:0000256" key="1">
    <source>
        <dbReference type="SAM" id="MobiDB-lite"/>
    </source>
</evidence>
<proteinExistence type="predicted"/>
<evidence type="ECO:0000313" key="2">
    <source>
        <dbReference type="EMBL" id="KAJ7196855.1"/>
    </source>
</evidence>
<comment type="caution">
    <text evidence="2">The sequence shown here is derived from an EMBL/GenBank/DDBJ whole genome shotgun (WGS) entry which is preliminary data.</text>
</comment>
<feature type="compositionally biased region" description="Basic residues" evidence="1">
    <location>
        <begin position="17"/>
        <end position="27"/>
    </location>
</feature>
<organism evidence="2 3">
    <name type="scientific">Mycena pura</name>
    <dbReference type="NCBI Taxonomy" id="153505"/>
    <lineage>
        <taxon>Eukaryota</taxon>
        <taxon>Fungi</taxon>
        <taxon>Dikarya</taxon>
        <taxon>Basidiomycota</taxon>
        <taxon>Agaricomycotina</taxon>
        <taxon>Agaricomycetes</taxon>
        <taxon>Agaricomycetidae</taxon>
        <taxon>Agaricales</taxon>
        <taxon>Marasmiineae</taxon>
        <taxon>Mycenaceae</taxon>
        <taxon>Mycena</taxon>
    </lineage>
</organism>